<feature type="region of interest" description="Disordered" evidence="1">
    <location>
        <begin position="95"/>
        <end position="128"/>
    </location>
</feature>
<dbReference type="Proteomes" id="UP000799757">
    <property type="component" value="Unassembled WGS sequence"/>
</dbReference>
<gene>
    <name evidence="2" type="ORF">K505DRAFT_337025</name>
</gene>
<evidence type="ECO:0000313" key="3">
    <source>
        <dbReference type="Proteomes" id="UP000799757"/>
    </source>
</evidence>
<accession>A0A6A6XDE8</accession>
<protein>
    <submittedName>
        <fullName evidence="2">Uncharacterized protein</fullName>
    </submittedName>
</protein>
<sequence length="484" mass="52927">LVSKNTTVGVSSTAPVVKEASAVNPVPKPSSRLPGRAPNPSASTTSTTTSRRTMVPNRAYRQPWNEPRITGGVKAPTLAKSTIASVKAVGVKGTRNPRINDKATRNKEVTAPQPANLSAASGPPCGSGIYRRARMGSLEREKPLLFLPSRIPAPTYSPVAVARKHKSLRAKVTKATPTSAGIRSPPPERPEAPTPLWAVRGLDLISTRSPMKALEEVCRPISGTRCSSPVPPMLTRPNTPTLDRELLPRPVQKRLRFNEEVTVHTPLRYQREEAEREAERDAHRIEMETEFAKKGLVYVPRPRNSPLPKAPRVKQADGYGHLFAVTIDQVTGKEVSVTLKRTYVERYKAVRRHWEAASREGEPSPGYHNLGYGNLTYRIGMDHQFPIITADDIFIPFSNPLVSPGAWASGQFTPASCWIDVDISDVFAPAPSPQFPSSPPKIPLEKSKESYVRRAKIAAASQSQQSRTAAQKTRKALGAVKAQP</sequence>
<feature type="region of interest" description="Disordered" evidence="1">
    <location>
        <begin position="20"/>
        <end position="73"/>
    </location>
</feature>
<reference evidence="2" key="1">
    <citation type="journal article" date="2020" name="Stud. Mycol.">
        <title>101 Dothideomycetes genomes: a test case for predicting lifestyles and emergence of pathogens.</title>
        <authorList>
            <person name="Haridas S."/>
            <person name="Albert R."/>
            <person name="Binder M."/>
            <person name="Bloem J."/>
            <person name="Labutti K."/>
            <person name="Salamov A."/>
            <person name="Andreopoulos B."/>
            <person name="Baker S."/>
            <person name="Barry K."/>
            <person name="Bills G."/>
            <person name="Bluhm B."/>
            <person name="Cannon C."/>
            <person name="Castanera R."/>
            <person name="Culley D."/>
            <person name="Daum C."/>
            <person name="Ezra D."/>
            <person name="Gonzalez J."/>
            <person name="Henrissat B."/>
            <person name="Kuo A."/>
            <person name="Liang C."/>
            <person name="Lipzen A."/>
            <person name="Lutzoni F."/>
            <person name="Magnuson J."/>
            <person name="Mondo S."/>
            <person name="Nolan M."/>
            <person name="Ohm R."/>
            <person name="Pangilinan J."/>
            <person name="Park H.-J."/>
            <person name="Ramirez L."/>
            <person name="Alfaro M."/>
            <person name="Sun H."/>
            <person name="Tritt A."/>
            <person name="Yoshinaga Y."/>
            <person name="Zwiers L.-H."/>
            <person name="Turgeon B."/>
            <person name="Goodwin S."/>
            <person name="Spatafora J."/>
            <person name="Crous P."/>
            <person name="Grigoriev I."/>
        </authorList>
    </citation>
    <scope>NUCLEOTIDE SEQUENCE</scope>
    <source>
        <strain evidence="2">CBS 109.77</strain>
    </source>
</reference>
<name>A0A6A6XDE8_9PLEO</name>
<proteinExistence type="predicted"/>
<organism evidence="2 3">
    <name type="scientific">Melanomma pulvis-pyrius CBS 109.77</name>
    <dbReference type="NCBI Taxonomy" id="1314802"/>
    <lineage>
        <taxon>Eukaryota</taxon>
        <taxon>Fungi</taxon>
        <taxon>Dikarya</taxon>
        <taxon>Ascomycota</taxon>
        <taxon>Pezizomycotina</taxon>
        <taxon>Dothideomycetes</taxon>
        <taxon>Pleosporomycetidae</taxon>
        <taxon>Pleosporales</taxon>
        <taxon>Melanommataceae</taxon>
        <taxon>Melanomma</taxon>
    </lineage>
</organism>
<feature type="non-terminal residue" evidence="2">
    <location>
        <position position="1"/>
    </location>
</feature>
<evidence type="ECO:0000313" key="2">
    <source>
        <dbReference type="EMBL" id="KAF2794298.1"/>
    </source>
</evidence>
<feature type="compositionally biased region" description="Low complexity" evidence="1">
    <location>
        <begin position="43"/>
        <end position="53"/>
    </location>
</feature>
<evidence type="ECO:0000256" key="1">
    <source>
        <dbReference type="SAM" id="MobiDB-lite"/>
    </source>
</evidence>
<dbReference type="AlphaFoldDB" id="A0A6A6XDE8"/>
<feature type="compositionally biased region" description="Low complexity" evidence="1">
    <location>
        <begin position="457"/>
        <end position="471"/>
    </location>
</feature>
<feature type="compositionally biased region" description="Pro residues" evidence="1">
    <location>
        <begin position="430"/>
        <end position="442"/>
    </location>
</feature>
<feature type="region of interest" description="Disordered" evidence="1">
    <location>
        <begin position="430"/>
        <end position="449"/>
    </location>
</feature>
<feature type="region of interest" description="Disordered" evidence="1">
    <location>
        <begin position="167"/>
        <end position="194"/>
    </location>
</feature>
<feature type="region of interest" description="Disordered" evidence="1">
    <location>
        <begin position="455"/>
        <end position="484"/>
    </location>
</feature>
<keyword evidence="3" id="KW-1185">Reference proteome</keyword>
<dbReference type="EMBL" id="MU001895">
    <property type="protein sequence ID" value="KAF2794298.1"/>
    <property type="molecule type" value="Genomic_DNA"/>
</dbReference>
<feature type="compositionally biased region" description="Basic and acidic residues" evidence="1">
    <location>
        <begin position="98"/>
        <end position="108"/>
    </location>
</feature>